<evidence type="ECO:0000313" key="4">
    <source>
        <dbReference type="Proteomes" id="UP001155280"/>
    </source>
</evidence>
<proteinExistence type="predicted"/>
<keyword evidence="1" id="KW-0732">Signal</keyword>
<organism evidence="3 4">
    <name type="scientific">Christiangramia oceanisediminis</name>
    <dbReference type="NCBI Taxonomy" id="2920386"/>
    <lineage>
        <taxon>Bacteria</taxon>
        <taxon>Pseudomonadati</taxon>
        <taxon>Bacteroidota</taxon>
        <taxon>Flavobacteriia</taxon>
        <taxon>Flavobacteriales</taxon>
        <taxon>Flavobacteriaceae</taxon>
        <taxon>Christiangramia</taxon>
    </lineage>
</organism>
<keyword evidence="4" id="KW-1185">Reference proteome</keyword>
<dbReference type="EMBL" id="JANCNS010000001">
    <property type="protein sequence ID" value="MCP9198794.1"/>
    <property type="molecule type" value="Genomic_DNA"/>
</dbReference>
<dbReference type="RefSeq" id="WP_241550796.1">
    <property type="nucleotide sequence ID" value="NZ_JANCNS010000001.1"/>
</dbReference>
<name>A0A9X2KW10_9FLAO</name>
<dbReference type="AlphaFoldDB" id="A0A9X2KW10"/>
<comment type="caution">
    <text evidence="3">The sequence shown here is derived from an EMBL/GenBank/DDBJ whole genome shotgun (WGS) entry which is preliminary data.</text>
</comment>
<protein>
    <recommendedName>
        <fullName evidence="2">Lipocalin-like domain-containing protein</fullName>
    </recommendedName>
</protein>
<evidence type="ECO:0000313" key="3">
    <source>
        <dbReference type="EMBL" id="MCP9198794.1"/>
    </source>
</evidence>
<dbReference type="Pfam" id="PF13648">
    <property type="entry name" value="Lipocalin_4"/>
    <property type="match status" value="1"/>
</dbReference>
<dbReference type="InterPro" id="IPR024311">
    <property type="entry name" value="Lipocalin-like"/>
</dbReference>
<gene>
    <name evidence="3" type="ORF">MKO06_02680</name>
</gene>
<evidence type="ECO:0000256" key="1">
    <source>
        <dbReference type="SAM" id="SignalP"/>
    </source>
</evidence>
<dbReference type="Proteomes" id="UP001155280">
    <property type="component" value="Unassembled WGS sequence"/>
</dbReference>
<accession>A0A9X2KW10</accession>
<evidence type="ECO:0000259" key="2">
    <source>
        <dbReference type="Pfam" id="PF13648"/>
    </source>
</evidence>
<feature type="signal peptide" evidence="1">
    <location>
        <begin position="1"/>
        <end position="22"/>
    </location>
</feature>
<reference evidence="3" key="1">
    <citation type="submission" date="2022-07" db="EMBL/GenBank/DDBJ databases">
        <title>Gramela sediminis sp. nov., isolated from deep-sea sediment of the Indian Ocean.</title>
        <authorList>
            <person name="Shi H."/>
        </authorList>
    </citation>
    <scope>NUCLEOTIDE SEQUENCE</scope>
    <source>
        <strain evidence="3">GC03-9</strain>
    </source>
</reference>
<feature type="domain" description="Lipocalin-like" evidence="2">
    <location>
        <begin position="34"/>
        <end position="126"/>
    </location>
</feature>
<sequence length="158" mass="18420">MKTMKYILSLSLIIFLFWSCSTEDSPEIDPEEPIIGTWRPVTFAQFPVNGDPIMETIGECAGKTRITIKANGELTTEEYYNDQGQCKYEFIFQSWEKVSSGTYIFIETFTDQNGETTTYTTSPDEISFPDSNTMRIIYNSDYDQETELNYWYNEFKKN</sequence>
<feature type="chain" id="PRO_5040837414" description="Lipocalin-like domain-containing protein" evidence="1">
    <location>
        <begin position="23"/>
        <end position="158"/>
    </location>
</feature>